<keyword evidence="3" id="KW-0804">Transcription</keyword>
<dbReference type="PROSITE" id="PS50977">
    <property type="entry name" value="HTH_TETR_2"/>
    <property type="match status" value="1"/>
</dbReference>
<protein>
    <submittedName>
        <fullName evidence="6">Transcriptional regulator, TetR family</fullName>
    </submittedName>
</protein>
<gene>
    <name evidence="6" type="ORF">SAMN04488077_11130</name>
</gene>
<dbReference type="InterPro" id="IPR036271">
    <property type="entry name" value="Tet_transcr_reg_TetR-rel_C_sf"/>
</dbReference>
<dbReference type="Proteomes" id="UP000182160">
    <property type="component" value="Unassembled WGS sequence"/>
</dbReference>
<keyword evidence="2 4" id="KW-0238">DNA-binding</keyword>
<dbReference type="PRINTS" id="PR00455">
    <property type="entry name" value="HTHTETR"/>
</dbReference>
<evidence type="ECO:0000256" key="4">
    <source>
        <dbReference type="PROSITE-ProRule" id="PRU00335"/>
    </source>
</evidence>
<name>A0A1H8D793_9RHOB</name>
<evidence type="ECO:0000313" key="7">
    <source>
        <dbReference type="Proteomes" id="UP000182160"/>
    </source>
</evidence>
<dbReference type="PANTHER" id="PTHR47506">
    <property type="entry name" value="TRANSCRIPTIONAL REGULATORY PROTEIN"/>
    <property type="match status" value="1"/>
</dbReference>
<dbReference type="SUPFAM" id="SSF46689">
    <property type="entry name" value="Homeodomain-like"/>
    <property type="match status" value="1"/>
</dbReference>
<dbReference type="Pfam" id="PF00440">
    <property type="entry name" value="TetR_N"/>
    <property type="match status" value="1"/>
</dbReference>
<dbReference type="InterPro" id="IPR001647">
    <property type="entry name" value="HTH_TetR"/>
</dbReference>
<dbReference type="SUPFAM" id="SSF48498">
    <property type="entry name" value="Tetracyclin repressor-like, C-terminal domain"/>
    <property type="match status" value="1"/>
</dbReference>
<dbReference type="RefSeq" id="WP_074786733.1">
    <property type="nucleotide sequence ID" value="NZ_FOBO01000011.1"/>
</dbReference>
<dbReference type="GO" id="GO:0003677">
    <property type="term" value="F:DNA binding"/>
    <property type="evidence" value="ECO:0007669"/>
    <property type="project" value="UniProtKB-UniRule"/>
</dbReference>
<dbReference type="Gene3D" id="1.10.357.10">
    <property type="entry name" value="Tetracycline Repressor, domain 2"/>
    <property type="match status" value="1"/>
</dbReference>
<dbReference type="AlphaFoldDB" id="A0A1H8D793"/>
<dbReference type="Gene3D" id="1.10.10.60">
    <property type="entry name" value="Homeodomain-like"/>
    <property type="match status" value="1"/>
</dbReference>
<evidence type="ECO:0000256" key="2">
    <source>
        <dbReference type="ARBA" id="ARBA00023125"/>
    </source>
</evidence>
<evidence type="ECO:0000259" key="5">
    <source>
        <dbReference type="PROSITE" id="PS50977"/>
    </source>
</evidence>
<dbReference type="EMBL" id="FOBO01000011">
    <property type="protein sequence ID" value="SEN03181.1"/>
    <property type="molecule type" value="Genomic_DNA"/>
</dbReference>
<proteinExistence type="predicted"/>
<keyword evidence="1" id="KW-0805">Transcription regulation</keyword>
<evidence type="ECO:0000313" key="6">
    <source>
        <dbReference type="EMBL" id="SEN03181.1"/>
    </source>
</evidence>
<sequence length="192" mass="20087">MAQLPTKKEQTRARILDAASQSFRSSGYAGTGVDGIAKTAGVTSGAFYAHFGSKDGAFEAALATGLDEVIQSIPNFQSEFGAAWVGAFADYYLGEAHRNDLACGCAMTTLSPEVARADPDMHTAYEAKMNRIVSLISDGLSGNSEEARHTRAWAMLSTLIGGLTLSRAVANPDIANRIAEAAHATALAASQD</sequence>
<dbReference type="PANTHER" id="PTHR47506:SF7">
    <property type="entry name" value="TRANSCRIPTIONAL REGULATORY PROTEIN"/>
    <property type="match status" value="1"/>
</dbReference>
<evidence type="ECO:0000256" key="3">
    <source>
        <dbReference type="ARBA" id="ARBA00023163"/>
    </source>
</evidence>
<reference evidence="6 7" key="1">
    <citation type="submission" date="2016-10" db="EMBL/GenBank/DDBJ databases">
        <authorList>
            <person name="de Groot N.N."/>
        </authorList>
    </citation>
    <scope>NUCLEOTIDE SEQUENCE [LARGE SCALE GENOMIC DNA]</scope>
    <source>
        <strain evidence="6 7">DSM 11457</strain>
    </source>
</reference>
<evidence type="ECO:0000256" key="1">
    <source>
        <dbReference type="ARBA" id="ARBA00023015"/>
    </source>
</evidence>
<dbReference type="InterPro" id="IPR009057">
    <property type="entry name" value="Homeodomain-like_sf"/>
</dbReference>
<feature type="domain" description="HTH tetR-type" evidence="5">
    <location>
        <begin position="9"/>
        <end position="69"/>
    </location>
</feature>
<accession>A0A1H8D793</accession>
<organism evidence="6 7">
    <name type="scientific">Roseovarius tolerans</name>
    <dbReference type="NCBI Taxonomy" id="74031"/>
    <lineage>
        <taxon>Bacteria</taxon>
        <taxon>Pseudomonadati</taxon>
        <taxon>Pseudomonadota</taxon>
        <taxon>Alphaproteobacteria</taxon>
        <taxon>Rhodobacterales</taxon>
        <taxon>Roseobacteraceae</taxon>
        <taxon>Roseovarius</taxon>
    </lineage>
</organism>
<feature type="DNA-binding region" description="H-T-H motif" evidence="4">
    <location>
        <begin position="32"/>
        <end position="51"/>
    </location>
</feature>